<organism evidence="1 2">
    <name type="scientific">Phocaeicola plebeius</name>
    <dbReference type="NCBI Taxonomy" id="310297"/>
    <lineage>
        <taxon>Bacteria</taxon>
        <taxon>Pseudomonadati</taxon>
        <taxon>Bacteroidota</taxon>
        <taxon>Bacteroidia</taxon>
        <taxon>Bacteroidales</taxon>
        <taxon>Bacteroidaceae</taxon>
        <taxon>Phocaeicola</taxon>
    </lineage>
</organism>
<accession>A0A3E4Z3L3</accession>
<dbReference type="EMBL" id="QSTW01000043">
    <property type="protein sequence ID" value="RGM84426.1"/>
    <property type="molecule type" value="Genomic_DNA"/>
</dbReference>
<dbReference type="AlphaFoldDB" id="A0A3E4Z3L3"/>
<evidence type="ECO:0000313" key="1">
    <source>
        <dbReference type="EMBL" id="RGM84426.1"/>
    </source>
</evidence>
<proteinExistence type="predicted"/>
<reference evidence="1 2" key="1">
    <citation type="submission" date="2018-08" db="EMBL/GenBank/DDBJ databases">
        <title>A genome reference for cultivated species of the human gut microbiota.</title>
        <authorList>
            <person name="Zou Y."/>
            <person name="Xue W."/>
            <person name="Luo G."/>
        </authorList>
    </citation>
    <scope>NUCLEOTIDE SEQUENCE [LARGE SCALE GENOMIC DNA]</scope>
    <source>
        <strain evidence="1 2">OM06-2</strain>
    </source>
</reference>
<gene>
    <name evidence="1" type="ORF">DXB87_17130</name>
</gene>
<comment type="caution">
    <text evidence="1">The sequence shown here is derived from an EMBL/GenBank/DDBJ whole genome shotgun (WGS) entry which is preliminary data.</text>
</comment>
<name>A0A3E4Z3L3_9BACT</name>
<evidence type="ECO:0000313" key="2">
    <source>
        <dbReference type="Proteomes" id="UP000260814"/>
    </source>
</evidence>
<sequence length="167" mass="19581">MTELKEIIEEWATKYKPMLHTPGETGKNKRFFLFDNIVAIPSFMSKLPDVKSPCVGYEFAQDGTIKGGMDKPVHVIYFLVKTGNMNPTDKQQSYEAIQEAKMHMQKFLAWLRDQQEKRKIFRNINLETEELHYSTYGPFLNNWYAVFVELTDVQKVNLCIDPQDYVE</sequence>
<dbReference type="RefSeq" id="WP_117703057.1">
    <property type="nucleotide sequence ID" value="NZ_QSTW01000043.1"/>
</dbReference>
<dbReference type="Proteomes" id="UP000260814">
    <property type="component" value="Unassembled WGS sequence"/>
</dbReference>
<protein>
    <submittedName>
        <fullName evidence="1">Uncharacterized protein</fullName>
    </submittedName>
</protein>